<dbReference type="Gene3D" id="2.170.150.80">
    <property type="entry name" value="NAC domain"/>
    <property type="match status" value="1"/>
</dbReference>
<evidence type="ECO:0000256" key="5">
    <source>
        <dbReference type="ARBA" id="ARBA00023242"/>
    </source>
</evidence>
<dbReference type="EMBL" id="AWUE01020859">
    <property type="protein sequence ID" value="OMO65117.1"/>
    <property type="molecule type" value="Genomic_DNA"/>
</dbReference>
<gene>
    <name evidence="8" type="ORF">COLO4_31526</name>
</gene>
<dbReference type="Proteomes" id="UP000187203">
    <property type="component" value="Unassembled WGS sequence"/>
</dbReference>
<keyword evidence="5" id="KW-0539">Nucleus</keyword>
<feature type="compositionally biased region" description="Polar residues" evidence="6">
    <location>
        <begin position="206"/>
        <end position="224"/>
    </location>
</feature>
<accession>A0A1R3H453</accession>
<dbReference type="InterPro" id="IPR036093">
    <property type="entry name" value="NAC_dom_sf"/>
</dbReference>
<evidence type="ECO:0000259" key="7">
    <source>
        <dbReference type="PROSITE" id="PS51005"/>
    </source>
</evidence>
<dbReference type="PANTHER" id="PTHR31719">
    <property type="entry name" value="NAC TRANSCRIPTION FACTOR 56"/>
    <property type="match status" value="1"/>
</dbReference>
<keyword evidence="3" id="KW-0238">DNA-binding</keyword>
<evidence type="ECO:0000256" key="1">
    <source>
        <dbReference type="ARBA" id="ARBA00004123"/>
    </source>
</evidence>
<feature type="region of interest" description="Disordered" evidence="6">
    <location>
        <begin position="1"/>
        <end position="20"/>
    </location>
</feature>
<dbReference type="STRING" id="93759.A0A1R3H453"/>
<feature type="region of interest" description="Disordered" evidence="6">
    <location>
        <begin position="201"/>
        <end position="224"/>
    </location>
</feature>
<dbReference type="AlphaFoldDB" id="A0A1R3H453"/>
<evidence type="ECO:0000256" key="2">
    <source>
        <dbReference type="ARBA" id="ARBA00023015"/>
    </source>
</evidence>
<dbReference type="Pfam" id="PF02365">
    <property type="entry name" value="NAM"/>
    <property type="match status" value="1"/>
</dbReference>
<dbReference type="PANTHER" id="PTHR31719:SF241">
    <property type="entry name" value="NAC TRANSCRIPTION FACTOR 56"/>
    <property type="match status" value="1"/>
</dbReference>
<feature type="compositionally biased region" description="Polar residues" evidence="6">
    <location>
        <begin position="1"/>
        <end position="11"/>
    </location>
</feature>
<dbReference type="GO" id="GO:0043565">
    <property type="term" value="F:sequence-specific DNA binding"/>
    <property type="evidence" value="ECO:0007669"/>
    <property type="project" value="UniProtKB-ARBA"/>
</dbReference>
<evidence type="ECO:0000256" key="6">
    <source>
        <dbReference type="SAM" id="MobiDB-lite"/>
    </source>
</evidence>
<evidence type="ECO:0000256" key="3">
    <source>
        <dbReference type="ARBA" id="ARBA00023125"/>
    </source>
</evidence>
<feature type="domain" description="NAC" evidence="7">
    <location>
        <begin position="15"/>
        <end position="178"/>
    </location>
</feature>
<keyword evidence="2" id="KW-0805">Transcription regulation</keyword>
<proteinExistence type="predicted"/>
<reference evidence="9" key="1">
    <citation type="submission" date="2013-09" db="EMBL/GenBank/DDBJ databases">
        <title>Corchorus olitorius genome sequencing.</title>
        <authorList>
            <person name="Alam M."/>
            <person name="Haque M.S."/>
            <person name="Islam M.S."/>
            <person name="Emdad E.M."/>
            <person name="Islam M.M."/>
            <person name="Ahmed B."/>
            <person name="Halim A."/>
            <person name="Hossen Q.M.M."/>
            <person name="Hossain M.Z."/>
            <person name="Ahmed R."/>
            <person name="Khan M.M."/>
            <person name="Islam R."/>
            <person name="Rashid M.M."/>
            <person name="Khan S.A."/>
            <person name="Rahman M.S."/>
            <person name="Alam M."/>
            <person name="Yahiya A.S."/>
            <person name="Khan M.S."/>
            <person name="Azam M.S."/>
            <person name="Haque T."/>
            <person name="Lashkar M.Z.H."/>
            <person name="Akhand A.I."/>
            <person name="Morshed G."/>
            <person name="Roy S."/>
            <person name="Uddin K.S."/>
            <person name="Rabeya T."/>
            <person name="Hossain A.S."/>
            <person name="Chowdhury A."/>
            <person name="Snigdha A.R."/>
            <person name="Mortoza M.S."/>
            <person name="Matin S.A."/>
            <person name="Hoque S.M.E."/>
            <person name="Islam M.K."/>
            <person name="Roy D.K."/>
            <person name="Haider R."/>
            <person name="Moosa M.M."/>
            <person name="Elias S.M."/>
            <person name="Hasan A.M."/>
            <person name="Jahan S."/>
            <person name="Shafiuddin M."/>
            <person name="Mahmood N."/>
            <person name="Shommy N.S."/>
        </authorList>
    </citation>
    <scope>NUCLEOTIDE SEQUENCE [LARGE SCALE GENOMIC DNA]</scope>
    <source>
        <strain evidence="9">cv. O-4</strain>
    </source>
</reference>
<dbReference type="PROSITE" id="PS51005">
    <property type="entry name" value="NAC"/>
    <property type="match status" value="1"/>
</dbReference>
<sequence length="365" mass="40600">MESTDSSSASGHPQLPPGFRFHPTDEELVVHYLKRKAASAPLPVTIIAEVDLYKFDPWELPSKATFGEQEWYFFSPRDRKYPNGARPNRAATSGYWKATGTDKPIVTSNGNQKVGVKKALVFYRGKPPKGIKTSWIMHEFRLVENSTSKPPPPQIADVVNRKASLRLDDWVLCRIYKKNNTQRPMEEMRDQRDHYSMEDHHMAATPPTSSTHQNPKPPTSKSTSYNYGSLLENEENYFEGILTGESMQNSSSQIDSSPKQNLSMALAAASTTVTTVPVKRGAPPPQYWNHHEPNSSSIGSQSGKRFQGDLNSTSSTGGIDETSSFVSLLNQLPQNAPFYPGTFVGSLGDGVSRQQFILPSMNWNS</sequence>
<dbReference type="OrthoDB" id="1921961at2759"/>
<name>A0A1R3H453_9ROSI</name>
<protein>
    <submittedName>
        <fullName evidence="8">No apical meristem (NAM) protein</fullName>
    </submittedName>
</protein>
<comment type="caution">
    <text evidence="8">The sequence shown here is derived from an EMBL/GenBank/DDBJ whole genome shotgun (WGS) entry which is preliminary data.</text>
</comment>
<organism evidence="8 9">
    <name type="scientific">Corchorus olitorius</name>
    <dbReference type="NCBI Taxonomy" id="93759"/>
    <lineage>
        <taxon>Eukaryota</taxon>
        <taxon>Viridiplantae</taxon>
        <taxon>Streptophyta</taxon>
        <taxon>Embryophyta</taxon>
        <taxon>Tracheophyta</taxon>
        <taxon>Spermatophyta</taxon>
        <taxon>Magnoliopsida</taxon>
        <taxon>eudicotyledons</taxon>
        <taxon>Gunneridae</taxon>
        <taxon>Pentapetalae</taxon>
        <taxon>rosids</taxon>
        <taxon>malvids</taxon>
        <taxon>Malvales</taxon>
        <taxon>Malvaceae</taxon>
        <taxon>Grewioideae</taxon>
        <taxon>Apeibeae</taxon>
        <taxon>Corchorus</taxon>
    </lineage>
</organism>
<evidence type="ECO:0000313" key="8">
    <source>
        <dbReference type="EMBL" id="OMO65117.1"/>
    </source>
</evidence>
<comment type="subcellular location">
    <subcellularLocation>
        <location evidence="1">Nucleus</location>
    </subcellularLocation>
</comment>
<feature type="compositionally biased region" description="Polar residues" evidence="6">
    <location>
        <begin position="294"/>
        <end position="317"/>
    </location>
</feature>
<dbReference type="FunFam" id="2.170.150.80:FF:000005">
    <property type="entry name" value="NAC transcription factor 56"/>
    <property type="match status" value="1"/>
</dbReference>
<dbReference type="SUPFAM" id="SSF101941">
    <property type="entry name" value="NAC domain"/>
    <property type="match status" value="1"/>
</dbReference>
<evidence type="ECO:0000313" key="9">
    <source>
        <dbReference type="Proteomes" id="UP000187203"/>
    </source>
</evidence>
<feature type="region of interest" description="Disordered" evidence="6">
    <location>
        <begin position="283"/>
        <end position="317"/>
    </location>
</feature>
<evidence type="ECO:0000256" key="4">
    <source>
        <dbReference type="ARBA" id="ARBA00023163"/>
    </source>
</evidence>
<keyword evidence="9" id="KW-1185">Reference proteome</keyword>
<dbReference type="InterPro" id="IPR003441">
    <property type="entry name" value="NAC-dom"/>
</dbReference>
<keyword evidence="4" id="KW-0804">Transcription</keyword>
<dbReference type="GO" id="GO:0006355">
    <property type="term" value="P:regulation of DNA-templated transcription"/>
    <property type="evidence" value="ECO:0007669"/>
    <property type="project" value="InterPro"/>
</dbReference>
<dbReference type="GO" id="GO:0005634">
    <property type="term" value="C:nucleus"/>
    <property type="evidence" value="ECO:0007669"/>
    <property type="project" value="UniProtKB-SubCell"/>
</dbReference>
<dbReference type="GO" id="GO:0048316">
    <property type="term" value="P:seed development"/>
    <property type="evidence" value="ECO:0007669"/>
    <property type="project" value="UniProtKB-ARBA"/>
</dbReference>